<dbReference type="EMBL" id="CP030750">
    <property type="protein sequence ID" value="AXA25187.1"/>
    <property type="molecule type" value="Genomic_DNA"/>
</dbReference>
<dbReference type="RefSeq" id="WP_054890722.1">
    <property type="nucleotide sequence ID" value="NZ_CP011789.1"/>
</dbReference>
<protein>
    <submittedName>
        <fullName evidence="2">Uncharacterized protein</fullName>
    </submittedName>
</protein>
<evidence type="ECO:0000256" key="1">
    <source>
        <dbReference type="SAM" id="Coils"/>
    </source>
</evidence>
<feature type="coiled-coil region" evidence="1">
    <location>
        <begin position="190"/>
        <end position="217"/>
    </location>
</feature>
<name>A0AAD0L9C1_PSEPU</name>
<proteinExistence type="predicted"/>
<sequence>MPKVFISGSITLKRLDSQVEARLDNIVASGHEVLVGDAAGVDQCVQQYFANRQYAAVTVYCTGDTPRHNLGAWPLVAVCPPANARGRAFYTAKDLEMAEAADFGLMIWDGKSPGTLSNVFELLDRARKSVVYRQAAGLFCNVHCLDDLQALIAQMDEPARLEADKKVGLSRRIERLSRKVEDPVAIRQQIDEHLTAIARHQRRVAELQAKLDAISTSTGADLFS</sequence>
<evidence type="ECO:0000313" key="3">
    <source>
        <dbReference type="Proteomes" id="UP000251617"/>
    </source>
</evidence>
<evidence type="ECO:0000313" key="2">
    <source>
        <dbReference type="EMBL" id="AXA25187.1"/>
    </source>
</evidence>
<dbReference type="AlphaFoldDB" id="A0AAD0L9C1"/>
<gene>
    <name evidence="2" type="ORF">C1S65_14055</name>
</gene>
<reference evidence="2 3" key="1">
    <citation type="submission" date="2018-06" db="EMBL/GenBank/DDBJ databases">
        <title>The genome of Pseudomonas putida NX-1, a lignin degrader.</title>
        <authorList>
            <person name="Xu Z."/>
        </authorList>
    </citation>
    <scope>NUCLEOTIDE SEQUENCE [LARGE SCALE GENOMIC DNA]</scope>
    <source>
        <strain evidence="2 3">NX-1</strain>
    </source>
</reference>
<dbReference type="Proteomes" id="UP000251617">
    <property type="component" value="Chromosome"/>
</dbReference>
<accession>A0AAD0L9C1</accession>
<keyword evidence="1" id="KW-0175">Coiled coil</keyword>
<organism evidence="2 3">
    <name type="scientific">Pseudomonas putida</name>
    <name type="common">Arthrobacter siderocapsulatus</name>
    <dbReference type="NCBI Taxonomy" id="303"/>
    <lineage>
        <taxon>Bacteria</taxon>
        <taxon>Pseudomonadati</taxon>
        <taxon>Pseudomonadota</taxon>
        <taxon>Gammaproteobacteria</taxon>
        <taxon>Pseudomonadales</taxon>
        <taxon>Pseudomonadaceae</taxon>
        <taxon>Pseudomonas</taxon>
    </lineage>
</organism>